<evidence type="ECO:0000313" key="1">
    <source>
        <dbReference type="EMBL" id="KAF7989351.1"/>
    </source>
</evidence>
<comment type="caution">
    <text evidence="1">The sequence shown here is derived from an EMBL/GenBank/DDBJ whole genome shotgun (WGS) entry which is preliminary data.</text>
</comment>
<accession>A0A834XMA0</accession>
<reference evidence="1 2" key="1">
    <citation type="submission" date="2020-08" db="EMBL/GenBank/DDBJ databases">
        <title>Aphidius gifuensis genome sequencing and assembly.</title>
        <authorList>
            <person name="Du Z."/>
        </authorList>
    </citation>
    <scope>NUCLEOTIDE SEQUENCE [LARGE SCALE GENOMIC DNA]</scope>
    <source>
        <strain evidence="1">YNYX2018</strain>
        <tissue evidence="1">Adults</tissue>
    </source>
</reference>
<dbReference type="AlphaFoldDB" id="A0A834XMA0"/>
<gene>
    <name evidence="1" type="ORF">HCN44_008025</name>
</gene>
<sequence>MSEVVKIPLRLVKTTYHITTQNTTKFLLQSICHMKNACSQIFKNSIASAQKISAGCWKIIKMYPVSLTFIVINSAIIYGAYKIKTNAEFWEELNMVMAALRETLKYSIVPSKMITSSVLFDDSEIEIFTKEDHLSLKNDNTHNLILSEELDANVQEPFPRGEPIPVKINRFNGSLDNGKLTLTTEDGDTTFTFHNTLSLEVKKTSTTLQDEMAAMEKETFEQIKMDKFNICLLDNKITFKTSKDEYKWPVEDVNSNSILDFSDAFPIIGNFSFSFENIVKIQAYESDEVYHLKHHVKLDCDRKVDENLQNKIATKEVSLNDMIPGGTKVVFDCGTIVFKTQDGRKVIVRNKFDLVMVEDVQKQSAGCWKIIKIYPVPLTFIVMNIAIYCAYKIKTNDEFWKSVDMPSAAMEETLKYSITPSKIITSSVLFDDSKIDNIISTIEDDIILINDNSRNLILSKELDENIEKPFPRGEPIPVKVDRFNGLLENGKLTLKTEDGDTTA</sequence>
<proteinExistence type="predicted"/>
<keyword evidence="2" id="KW-1185">Reference proteome</keyword>
<name>A0A834XMA0_APHGI</name>
<dbReference type="Proteomes" id="UP000639338">
    <property type="component" value="Unassembled WGS sequence"/>
</dbReference>
<evidence type="ECO:0000313" key="2">
    <source>
        <dbReference type="Proteomes" id="UP000639338"/>
    </source>
</evidence>
<organism evidence="1 2">
    <name type="scientific">Aphidius gifuensis</name>
    <name type="common">Parasitoid wasp</name>
    <dbReference type="NCBI Taxonomy" id="684658"/>
    <lineage>
        <taxon>Eukaryota</taxon>
        <taxon>Metazoa</taxon>
        <taxon>Ecdysozoa</taxon>
        <taxon>Arthropoda</taxon>
        <taxon>Hexapoda</taxon>
        <taxon>Insecta</taxon>
        <taxon>Pterygota</taxon>
        <taxon>Neoptera</taxon>
        <taxon>Endopterygota</taxon>
        <taxon>Hymenoptera</taxon>
        <taxon>Apocrita</taxon>
        <taxon>Ichneumonoidea</taxon>
        <taxon>Braconidae</taxon>
        <taxon>Aphidiinae</taxon>
        <taxon>Aphidius</taxon>
    </lineage>
</organism>
<protein>
    <submittedName>
        <fullName evidence="1">Uncharacterized protein</fullName>
    </submittedName>
</protein>
<dbReference type="EMBL" id="JACMRX010000005">
    <property type="protein sequence ID" value="KAF7989351.1"/>
    <property type="molecule type" value="Genomic_DNA"/>
</dbReference>